<dbReference type="AlphaFoldDB" id="A0A3B1AYP3"/>
<feature type="compositionally biased region" description="Low complexity" evidence="5">
    <location>
        <begin position="577"/>
        <end position="594"/>
    </location>
</feature>
<dbReference type="InterPro" id="IPR014014">
    <property type="entry name" value="RNA_helicase_DEAD_Q_motif"/>
</dbReference>
<evidence type="ECO:0000256" key="1">
    <source>
        <dbReference type="ARBA" id="ARBA00022741"/>
    </source>
</evidence>
<evidence type="ECO:0000259" key="6">
    <source>
        <dbReference type="PROSITE" id="PS51192"/>
    </source>
</evidence>
<accession>A0A3B1AYP3</accession>
<dbReference type="PANTHER" id="PTHR47959">
    <property type="entry name" value="ATP-DEPENDENT RNA HELICASE RHLE-RELATED"/>
    <property type="match status" value="1"/>
</dbReference>
<dbReference type="InterPro" id="IPR014001">
    <property type="entry name" value="Helicase_ATP-bd"/>
</dbReference>
<feature type="region of interest" description="Disordered" evidence="5">
    <location>
        <begin position="396"/>
        <end position="650"/>
    </location>
</feature>
<dbReference type="GO" id="GO:0003724">
    <property type="term" value="F:RNA helicase activity"/>
    <property type="evidence" value="ECO:0007669"/>
    <property type="project" value="InterPro"/>
</dbReference>
<dbReference type="InterPro" id="IPR027417">
    <property type="entry name" value="P-loop_NTPase"/>
</dbReference>
<feature type="domain" description="Helicase ATP-binding" evidence="6">
    <location>
        <begin position="48"/>
        <end position="223"/>
    </location>
</feature>
<feature type="compositionally biased region" description="Basic and acidic residues" evidence="5">
    <location>
        <begin position="549"/>
        <end position="576"/>
    </location>
</feature>
<sequence length="650" mass="71867">MTHDNAPTIDESGIDESGFNEFGLADTILKSIDREGFSSPTKIQTMAIPPLMEGNDLIGIAQTGGGKTAAFSLPTINRLLEDYVRPRQNMPKVLILAPTRELAMQIEQCIVTFSRGTKISSLVVAGGQPYPPQTNKLRRGVDILVATPGRLIDHINRRNIKFDDTNIFILDEADRMLDMGFIDDVQDIADSLPQGHQTILFSATMNPKVRNLTRSLLKDPVNVEIKQKTAVADTITHKLMNVSRKNKAQLLAQILSGENVEKALVFARTKIGADNLCGLLQDEGIQSDAIHGDKRQRVREKILMNFRRGRTKVLVATDVAARGIDVDGISHVVNFELPIEPENYIHRVGRTGRAGQKGIAISFCDPSDVRLLVHIERLIKQPIDVDVDHEFHIDVSARGKSGGNQGRFSKRRSGANDRGGRKEGGFGRGFKREGQKLGGFKRDDRADAGSNRDNRDNRAKSDRFKPRDKASIENRSIHKFEKNDWKKEGKRHDRKEGGYNKGSRGGRDGGYKKQDRPVRNDAPRYDPWTAEAKKYSDDPVLGKLIGKPSRIDSKKETKSDFVKAGDKKKSFKKKETTSFGKPFAKSSAKSFAKSPDSKKGSGGKKKIASSISGKRSQKSYKTKGNGGAGDKGGTKTFSPKRKTLRPSRAA</sequence>
<gene>
    <name evidence="9" type="ORF">MNBD_ALPHA03-1595</name>
</gene>
<evidence type="ECO:0000256" key="3">
    <source>
        <dbReference type="ARBA" id="ARBA00022806"/>
    </source>
</evidence>
<feature type="domain" description="DEAD-box RNA helicase Q" evidence="8">
    <location>
        <begin position="17"/>
        <end position="45"/>
    </location>
</feature>
<dbReference type="PROSITE" id="PS51192">
    <property type="entry name" value="HELICASE_ATP_BIND_1"/>
    <property type="match status" value="1"/>
</dbReference>
<dbReference type="PROSITE" id="PS51195">
    <property type="entry name" value="Q_MOTIF"/>
    <property type="match status" value="1"/>
</dbReference>
<evidence type="ECO:0000313" key="9">
    <source>
        <dbReference type="EMBL" id="VAX04864.1"/>
    </source>
</evidence>
<dbReference type="Gene3D" id="3.40.50.300">
    <property type="entry name" value="P-loop containing nucleotide triphosphate hydrolases"/>
    <property type="match status" value="2"/>
</dbReference>
<dbReference type="PROSITE" id="PS51194">
    <property type="entry name" value="HELICASE_CTER"/>
    <property type="match status" value="1"/>
</dbReference>
<name>A0A3B1AYP3_9ZZZZ</name>
<feature type="domain" description="Helicase C-terminal" evidence="7">
    <location>
        <begin position="249"/>
        <end position="394"/>
    </location>
</feature>
<dbReference type="SMART" id="SM00487">
    <property type="entry name" value="DEXDc"/>
    <property type="match status" value="1"/>
</dbReference>
<dbReference type="GO" id="GO:0016787">
    <property type="term" value="F:hydrolase activity"/>
    <property type="evidence" value="ECO:0007669"/>
    <property type="project" value="UniProtKB-KW"/>
</dbReference>
<keyword evidence="3 9" id="KW-0347">Helicase</keyword>
<dbReference type="PROSITE" id="PS00039">
    <property type="entry name" value="DEAD_ATP_HELICASE"/>
    <property type="match status" value="1"/>
</dbReference>
<protein>
    <submittedName>
        <fullName evidence="9">ATP-dependent RNA helicase RhlE</fullName>
    </submittedName>
</protein>
<dbReference type="PANTHER" id="PTHR47959:SF13">
    <property type="entry name" value="ATP-DEPENDENT RNA HELICASE RHLE"/>
    <property type="match status" value="1"/>
</dbReference>
<dbReference type="GO" id="GO:0005524">
    <property type="term" value="F:ATP binding"/>
    <property type="evidence" value="ECO:0007669"/>
    <property type="project" value="UniProtKB-KW"/>
</dbReference>
<feature type="compositionally biased region" description="Basic and acidic residues" evidence="5">
    <location>
        <begin position="505"/>
        <end position="524"/>
    </location>
</feature>
<dbReference type="InterPro" id="IPR001650">
    <property type="entry name" value="Helicase_C-like"/>
</dbReference>
<dbReference type="InterPro" id="IPR044742">
    <property type="entry name" value="DEAD/DEAH_RhlB"/>
</dbReference>
<evidence type="ECO:0000256" key="5">
    <source>
        <dbReference type="SAM" id="MobiDB-lite"/>
    </source>
</evidence>
<dbReference type="CDD" id="cd00268">
    <property type="entry name" value="DEADc"/>
    <property type="match status" value="1"/>
</dbReference>
<dbReference type="Pfam" id="PF00270">
    <property type="entry name" value="DEAD"/>
    <property type="match status" value="1"/>
</dbReference>
<dbReference type="SUPFAM" id="SSF52540">
    <property type="entry name" value="P-loop containing nucleoside triphosphate hydrolases"/>
    <property type="match status" value="1"/>
</dbReference>
<organism evidence="9">
    <name type="scientific">hydrothermal vent metagenome</name>
    <dbReference type="NCBI Taxonomy" id="652676"/>
    <lineage>
        <taxon>unclassified sequences</taxon>
        <taxon>metagenomes</taxon>
        <taxon>ecological metagenomes</taxon>
    </lineage>
</organism>
<keyword evidence="1" id="KW-0547">Nucleotide-binding</keyword>
<dbReference type="GO" id="GO:0003676">
    <property type="term" value="F:nucleic acid binding"/>
    <property type="evidence" value="ECO:0007669"/>
    <property type="project" value="InterPro"/>
</dbReference>
<evidence type="ECO:0000256" key="2">
    <source>
        <dbReference type="ARBA" id="ARBA00022801"/>
    </source>
</evidence>
<keyword evidence="4" id="KW-0067">ATP-binding</keyword>
<proteinExistence type="predicted"/>
<keyword evidence="2" id="KW-0378">Hydrolase</keyword>
<evidence type="ECO:0000259" key="7">
    <source>
        <dbReference type="PROSITE" id="PS51194"/>
    </source>
</evidence>
<dbReference type="InterPro" id="IPR011545">
    <property type="entry name" value="DEAD/DEAH_box_helicase_dom"/>
</dbReference>
<feature type="compositionally biased region" description="Basic and acidic residues" evidence="5">
    <location>
        <begin position="414"/>
        <end position="498"/>
    </location>
</feature>
<dbReference type="InterPro" id="IPR050079">
    <property type="entry name" value="DEAD_box_RNA_helicase"/>
</dbReference>
<dbReference type="Pfam" id="PF00271">
    <property type="entry name" value="Helicase_C"/>
    <property type="match status" value="1"/>
</dbReference>
<dbReference type="SMART" id="SM00490">
    <property type="entry name" value="HELICc"/>
    <property type="match status" value="1"/>
</dbReference>
<dbReference type="CDD" id="cd18787">
    <property type="entry name" value="SF2_C_DEAD"/>
    <property type="match status" value="1"/>
</dbReference>
<evidence type="ECO:0000256" key="4">
    <source>
        <dbReference type="ARBA" id="ARBA00022840"/>
    </source>
</evidence>
<dbReference type="InterPro" id="IPR000629">
    <property type="entry name" value="RNA-helicase_DEAD-box_CS"/>
</dbReference>
<evidence type="ECO:0000259" key="8">
    <source>
        <dbReference type="PROSITE" id="PS51195"/>
    </source>
</evidence>
<feature type="compositionally biased region" description="Basic residues" evidence="5">
    <location>
        <begin position="638"/>
        <end position="650"/>
    </location>
</feature>
<dbReference type="EMBL" id="UOFW01000114">
    <property type="protein sequence ID" value="VAX04864.1"/>
    <property type="molecule type" value="Genomic_DNA"/>
</dbReference>
<reference evidence="9" key="1">
    <citation type="submission" date="2018-06" db="EMBL/GenBank/DDBJ databases">
        <authorList>
            <person name="Zhirakovskaya E."/>
        </authorList>
    </citation>
    <scope>NUCLEOTIDE SEQUENCE</scope>
</reference>
<dbReference type="GO" id="GO:0005829">
    <property type="term" value="C:cytosol"/>
    <property type="evidence" value="ECO:0007669"/>
    <property type="project" value="TreeGrafter"/>
</dbReference>